<dbReference type="STRING" id="1348114.OM33_16305"/>
<proteinExistence type="predicted"/>
<dbReference type="Pfam" id="PF16561">
    <property type="entry name" value="AMPK1_CBM"/>
    <property type="match status" value="1"/>
</dbReference>
<evidence type="ECO:0000313" key="2">
    <source>
        <dbReference type="EMBL" id="AIY66689.1"/>
    </source>
</evidence>
<accession>A0A0A7EJ81</accession>
<reference evidence="2 3" key="1">
    <citation type="submission" date="2014-11" db="EMBL/GenBank/DDBJ databases">
        <title>Complete Genome Sequence of Pseudoalteromonas sp. Strain OCN003 Isolated from Kaneohe Bay, Oahu, Hawaii.</title>
        <authorList>
            <person name="Beurmann S."/>
            <person name="Videau P."/>
            <person name="Ushijima B."/>
            <person name="Smith A.M."/>
            <person name="Aeby G.S."/>
            <person name="Callahan S.M."/>
            <person name="Belcaid M."/>
        </authorList>
    </citation>
    <scope>NUCLEOTIDE SEQUENCE [LARGE SCALE GENOMIC DNA]</scope>
    <source>
        <strain evidence="2 3">OCN003</strain>
    </source>
</reference>
<dbReference type="CDD" id="cd07184">
    <property type="entry name" value="E_set_Isoamylase_like_N"/>
    <property type="match status" value="1"/>
</dbReference>
<dbReference type="InterPro" id="IPR032640">
    <property type="entry name" value="AMPK1_CBM"/>
</dbReference>
<dbReference type="eggNOG" id="COG0296">
    <property type="taxonomic scope" value="Bacteria"/>
</dbReference>
<dbReference type="RefSeq" id="WP_040135115.1">
    <property type="nucleotide sequence ID" value="NZ_CP009889.1"/>
</dbReference>
<sequence length="99" mass="11685">MLTKRFFKTKQEAEVTFEFAAEADTQVSLAGEFNDWQPVSMKYVKKDQVFRTKLRLPIEQDFQFKYLVNEQEWQNDHAADHYLLNEFGTDNSVVSTARV</sequence>
<dbReference type="HOGENOM" id="CLU_158008_0_0_6"/>
<dbReference type="OrthoDB" id="5451596at2"/>
<protein>
    <submittedName>
        <fullName evidence="2">1,4-alpha-glucan branching protein</fullName>
    </submittedName>
</protein>
<dbReference type="Proteomes" id="UP000030341">
    <property type="component" value="Chromosome 2"/>
</dbReference>
<dbReference type="EMBL" id="CP009889">
    <property type="protein sequence ID" value="AIY66689.1"/>
    <property type="molecule type" value="Genomic_DNA"/>
</dbReference>
<organism evidence="2 3">
    <name type="scientific">Pseudoalteromonas piratica</name>
    <dbReference type="NCBI Taxonomy" id="1348114"/>
    <lineage>
        <taxon>Bacteria</taxon>
        <taxon>Pseudomonadati</taxon>
        <taxon>Pseudomonadota</taxon>
        <taxon>Gammaproteobacteria</taxon>
        <taxon>Alteromonadales</taxon>
        <taxon>Pseudoalteromonadaceae</taxon>
        <taxon>Pseudoalteromonas</taxon>
    </lineage>
</organism>
<feature type="domain" description="AMP-activated protein kinase glycogen-binding" evidence="1">
    <location>
        <begin position="15"/>
        <end position="94"/>
    </location>
</feature>
<dbReference type="Gene3D" id="2.60.40.10">
    <property type="entry name" value="Immunoglobulins"/>
    <property type="match status" value="1"/>
</dbReference>
<gene>
    <name evidence="2" type="ORF">OM33_16305</name>
</gene>
<evidence type="ECO:0000259" key="1">
    <source>
        <dbReference type="Pfam" id="PF16561"/>
    </source>
</evidence>
<dbReference type="KEGG" id="pseo:OM33_16305"/>
<dbReference type="AlphaFoldDB" id="A0A0A7EJ81"/>
<dbReference type="InterPro" id="IPR014756">
    <property type="entry name" value="Ig_E-set"/>
</dbReference>
<dbReference type="InterPro" id="IPR013783">
    <property type="entry name" value="Ig-like_fold"/>
</dbReference>
<keyword evidence="3" id="KW-1185">Reference proteome</keyword>
<evidence type="ECO:0000313" key="3">
    <source>
        <dbReference type="Proteomes" id="UP000030341"/>
    </source>
</evidence>
<name>A0A0A7EJ81_9GAMM</name>
<dbReference type="SUPFAM" id="SSF81296">
    <property type="entry name" value="E set domains"/>
    <property type="match status" value="1"/>
</dbReference>